<accession>A0A840UV50</accession>
<protein>
    <submittedName>
        <fullName evidence="4">Benzoate-CoA ligase</fullName>
        <ecNumber evidence="4">6.2.1.25</ecNumber>
    </submittedName>
</protein>
<evidence type="ECO:0000256" key="1">
    <source>
        <dbReference type="ARBA" id="ARBA00022598"/>
    </source>
</evidence>
<keyword evidence="1 4" id="KW-0436">Ligase</keyword>
<dbReference type="Gene3D" id="3.40.50.980">
    <property type="match status" value="1"/>
</dbReference>
<keyword evidence="5" id="KW-1185">Reference proteome</keyword>
<dbReference type="InterPro" id="IPR025110">
    <property type="entry name" value="AMP-bd_C"/>
</dbReference>
<proteinExistence type="predicted"/>
<sequence>MHVELNLPETFNAADYFVDRNIREGRGDKTAVLCRNKAFTYAQIQEGVNRVGNALKGLDIEMENRVALLLLDSEVYPQAFFGAIKIGAVPICLNTLMKSKDYLYFLNDSRAKALIIDADLYEKFEPIKDKLRFLKHVIVAGGETPAGAIGFDAFVAGASAELEAAPTTPDDACFWLYSSGSTGQPKGTIHLQHDMVYAAETYGKLVLGVKEDDICFSAAKLFFAYGLGNGLYFPFSVGATSVLMPERPVPESVYRTIAHYRPSLYFGVPTLYGSMLQDEGSLDGVRLCVSAGEALPAEIFKRWLERHGVEIIDGIGSTELSHIFISNVPGKAKPGSSGKIVPGYDARIVDENFQDVPKGEVGTLLVKGDSAAAAYWNKHQKTKSTMLGDWLNTDDKYVLDDEGYFYYIGRTNDMLKVGGIWVSPVEVEACLIEHPAVLECAVVGATDDENLVKPKAFVVLKRGYNPDDQLKKDLKEYVKKTLAHYKYPRWIEFVDDLPKTATGKLKRFELRA</sequence>
<dbReference type="NCBIfam" id="TIGR02262">
    <property type="entry name" value="benz_CoA_lig"/>
    <property type="match status" value="1"/>
</dbReference>
<dbReference type="EC" id="6.2.1.25" evidence="4"/>
<evidence type="ECO:0000259" key="3">
    <source>
        <dbReference type="Pfam" id="PF13193"/>
    </source>
</evidence>
<organism evidence="4 5">
    <name type="scientific">Desulfoprunum benzoelyticum</name>
    <dbReference type="NCBI Taxonomy" id="1506996"/>
    <lineage>
        <taxon>Bacteria</taxon>
        <taxon>Pseudomonadati</taxon>
        <taxon>Thermodesulfobacteriota</taxon>
        <taxon>Desulfobulbia</taxon>
        <taxon>Desulfobulbales</taxon>
        <taxon>Desulfobulbaceae</taxon>
        <taxon>Desulfoprunum</taxon>
    </lineage>
</organism>
<dbReference type="InterPro" id="IPR011957">
    <property type="entry name" value="Benz_CoA_lig"/>
</dbReference>
<feature type="domain" description="AMP-binding enzyme C-terminal" evidence="3">
    <location>
        <begin position="426"/>
        <end position="504"/>
    </location>
</feature>
<feature type="domain" description="AMP-dependent synthetase/ligase" evidence="2">
    <location>
        <begin position="24"/>
        <end position="376"/>
    </location>
</feature>
<dbReference type="GO" id="GO:0005524">
    <property type="term" value="F:ATP binding"/>
    <property type="evidence" value="ECO:0007669"/>
    <property type="project" value="InterPro"/>
</dbReference>
<dbReference type="RefSeq" id="WP_183351541.1">
    <property type="nucleotide sequence ID" value="NZ_JACHEO010000014.1"/>
</dbReference>
<dbReference type="EMBL" id="JACHEO010000014">
    <property type="protein sequence ID" value="MBB5348713.1"/>
    <property type="molecule type" value="Genomic_DNA"/>
</dbReference>
<dbReference type="Gene3D" id="2.30.38.10">
    <property type="entry name" value="Luciferase, Domain 3"/>
    <property type="match status" value="1"/>
</dbReference>
<dbReference type="SUPFAM" id="SSF56801">
    <property type="entry name" value="Acetyl-CoA synthetase-like"/>
    <property type="match status" value="1"/>
</dbReference>
<dbReference type="GO" id="GO:0018858">
    <property type="term" value="F:benzoate-CoA ligase activity"/>
    <property type="evidence" value="ECO:0007669"/>
    <property type="project" value="UniProtKB-EC"/>
</dbReference>
<dbReference type="Gene3D" id="3.40.50.12820">
    <property type="match status" value="1"/>
</dbReference>
<comment type="caution">
    <text evidence="4">The sequence shown here is derived from an EMBL/GenBank/DDBJ whole genome shotgun (WGS) entry which is preliminary data.</text>
</comment>
<evidence type="ECO:0000313" key="5">
    <source>
        <dbReference type="Proteomes" id="UP000539642"/>
    </source>
</evidence>
<dbReference type="InterPro" id="IPR045851">
    <property type="entry name" value="AMP-bd_C_sf"/>
</dbReference>
<dbReference type="GO" id="GO:0044550">
    <property type="term" value="P:secondary metabolite biosynthetic process"/>
    <property type="evidence" value="ECO:0007669"/>
    <property type="project" value="TreeGrafter"/>
</dbReference>
<gene>
    <name evidence="4" type="ORF">HNQ81_002453</name>
</gene>
<evidence type="ECO:0000313" key="4">
    <source>
        <dbReference type="EMBL" id="MBB5348713.1"/>
    </source>
</evidence>
<dbReference type="Gene3D" id="3.30.300.30">
    <property type="match status" value="1"/>
</dbReference>
<dbReference type="AlphaFoldDB" id="A0A840UV50"/>
<name>A0A840UV50_9BACT</name>
<dbReference type="InterPro" id="IPR000873">
    <property type="entry name" value="AMP-dep_synth/lig_dom"/>
</dbReference>
<dbReference type="PANTHER" id="PTHR43352">
    <property type="entry name" value="ACETYL-COA SYNTHETASE"/>
    <property type="match status" value="1"/>
</dbReference>
<dbReference type="Pfam" id="PF13193">
    <property type="entry name" value="AMP-binding_C"/>
    <property type="match status" value="1"/>
</dbReference>
<evidence type="ECO:0000259" key="2">
    <source>
        <dbReference type="Pfam" id="PF00501"/>
    </source>
</evidence>
<dbReference type="PANTHER" id="PTHR43352:SF1">
    <property type="entry name" value="ANTHRANILATE--COA LIGASE"/>
    <property type="match status" value="1"/>
</dbReference>
<dbReference type="Pfam" id="PF00501">
    <property type="entry name" value="AMP-binding"/>
    <property type="match status" value="1"/>
</dbReference>
<reference evidence="4 5" key="1">
    <citation type="submission" date="2020-08" db="EMBL/GenBank/DDBJ databases">
        <title>Genomic Encyclopedia of Type Strains, Phase IV (KMG-IV): sequencing the most valuable type-strain genomes for metagenomic binning, comparative biology and taxonomic classification.</title>
        <authorList>
            <person name="Goeker M."/>
        </authorList>
    </citation>
    <scope>NUCLEOTIDE SEQUENCE [LARGE SCALE GENOMIC DNA]</scope>
    <source>
        <strain evidence="4 5">DSM 28570</strain>
    </source>
</reference>
<dbReference type="Proteomes" id="UP000539642">
    <property type="component" value="Unassembled WGS sequence"/>
</dbReference>